<dbReference type="PANTHER" id="PTHR48109:SF1">
    <property type="entry name" value="DIHYDROOROTATE DEHYDROGENASE (FUMARATE)"/>
    <property type="match status" value="1"/>
</dbReference>
<dbReference type="Proteomes" id="UP000030651">
    <property type="component" value="Unassembled WGS sequence"/>
</dbReference>
<dbReference type="InterPro" id="IPR013785">
    <property type="entry name" value="Aldolase_TIM"/>
</dbReference>
<evidence type="ECO:0000256" key="8">
    <source>
        <dbReference type="ARBA" id="ARBA00022643"/>
    </source>
</evidence>
<organism evidence="13 14">
    <name type="scientific">Pestalotiopsis fici (strain W106-1 / CGMCC3.15140)</name>
    <dbReference type="NCBI Taxonomy" id="1229662"/>
    <lineage>
        <taxon>Eukaryota</taxon>
        <taxon>Fungi</taxon>
        <taxon>Dikarya</taxon>
        <taxon>Ascomycota</taxon>
        <taxon>Pezizomycotina</taxon>
        <taxon>Sordariomycetes</taxon>
        <taxon>Xylariomycetidae</taxon>
        <taxon>Amphisphaeriales</taxon>
        <taxon>Sporocadaceae</taxon>
        <taxon>Pestalotiopsis</taxon>
    </lineage>
</organism>
<keyword evidence="9 11" id="KW-0665">Pyrimidine biosynthesis</keyword>
<reference evidence="14" key="1">
    <citation type="journal article" date="2015" name="BMC Genomics">
        <title>Genomic and transcriptomic analysis of the endophytic fungus Pestalotiopsis fici reveals its lifestyle and high potential for synthesis of natural products.</title>
        <authorList>
            <person name="Wang X."/>
            <person name="Zhang X."/>
            <person name="Liu L."/>
            <person name="Xiang M."/>
            <person name="Wang W."/>
            <person name="Sun X."/>
            <person name="Che Y."/>
            <person name="Guo L."/>
            <person name="Liu G."/>
            <person name="Guo L."/>
            <person name="Wang C."/>
            <person name="Yin W.B."/>
            <person name="Stadler M."/>
            <person name="Zhang X."/>
            <person name="Liu X."/>
        </authorList>
    </citation>
    <scope>NUCLEOTIDE SEQUENCE [LARGE SCALE GENOMIC DNA]</scope>
    <source>
        <strain evidence="14">W106-1 / CGMCC3.15140</strain>
    </source>
</reference>
<dbReference type="InterPro" id="IPR005720">
    <property type="entry name" value="Dihydroorotate_DH_cat"/>
</dbReference>
<dbReference type="AlphaFoldDB" id="W3WPA3"/>
<comment type="subcellular location">
    <subcellularLocation>
        <location evidence="2 11">Cytoplasm</location>
    </subcellularLocation>
</comment>
<dbReference type="GO" id="GO:0006207">
    <property type="term" value="P:'de novo' pyrimidine nucleobase biosynthetic process"/>
    <property type="evidence" value="ECO:0007669"/>
    <property type="project" value="TreeGrafter"/>
</dbReference>
<keyword evidence="8 11" id="KW-0288">FMN</keyword>
<dbReference type="InterPro" id="IPR023359">
    <property type="entry name" value="Dihydro_DH_chainA_dom2"/>
</dbReference>
<comment type="similarity">
    <text evidence="4 11">Belongs to the dihydroorotate dehydrogenase family. Type 1 subfamily.</text>
</comment>
<gene>
    <name evidence="13" type="ORF">PFICI_13125</name>
</gene>
<evidence type="ECO:0000256" key="3">
    <source>
        <dbReference type="ARBA" id="ARBA00004725"/>
    </source>
</evidence>
<dbReference type="InParanoid" id="W3WPA3"/>
<evidence type="ECO:0000256" key="6">
    <source>
        <dbReference type="ARBA" id="ARBA00022490"/>
    </source>
</evidence>
<evidence type="ECO:0000256" key="5">
    <source>
        <dbReference type="ARBA" id="ARBA00021374"/>
    </source>
</evidence>
<keyword evidence="7 11" id="KW-0285">Flavoprotein</keyword>
<dbReference type="OrthoDB" id="14784at2759"/>
<evidence type="ECO:0000313" key="13">
    <source>
        <dbReference type="EMBL" id="ETS74641.1"/>
    </source>
</evidence>
<protein>
    <recommendedName>
        <fullName evidence="5 11">Dihydroorotate dehydrogenase (fumarate)</fullName>
        <ecNumber evidence="11">1.3.98.1</ecNumber>
    </recommendedName>
    <alternativeName>
        <fullName evidence="11">Dihydroorotate oxidase</fullName>
    </alternativeName>
</protein>
<evidence type="ECO:0000256" key="11">
    <source>
        <dbReference type="RuleBase" id="RU364042"/>
    </source>
</evidence>
<proteinExistence type="inferred from homology"/>
<dbReference type="RefSeq" id="XP_007839897.1">
    <property type="nucleotide sequence ID" value="XM_007841706.1"/>
</dbReference>
<dbReference type="PANTHER" id="PTHR48109">
    <property type="entry name" value="DIHYDROOROTATE DEHYDROGENASE (QUINONE), MITOCHONDRIAL-RELATED"/>
    <property type="match status" value="1"/>
</dbReference>
<dbReference type="KEGG" id="pfy:PFICI_13125"/>
<dbReference type="Gene3D" id="2.30.26.10">
    <property type="entry name" value="Dihydroorotate Dehydrogenase A, chain A, domain 2"/>
    <property type="match status" value="1"/>
</dbReference>
<dbReference type="GeneID" id="19278138"/>
<feature type="domain" description="Dihydroorotate dehydrogenase catalytic" evidence="12">
    <location>
        <begin position="78"/>
        <end position="332"/>
    </location>
</feature>
<dbReference type="EMBL" id="KI912119">
    <property type="protein sequence ID" value="ETS74641.1"/>
    <property type="molecule type" value="Genomic_DNA"/>
</dbReference>
<dbReference type="Gene3D" id="3.20.20.70">
    <property type="entry name" value="Aldolase class I"/>
    <property type="match status" value="1"/>
</dbReference>
<dbReference type="EC" id="1.3.98.1" evidence="11"/>
<evidence type="ECO:0000256" key="7">
    <source>
        <dbReference type="ARBA" id="ARBA00022630"/>
    </source>
</evidence>
<comment type="function">
    <text evidence="11">Catalyzes the conversion of dihydroorotate to orotate with fumarate as the electron acceptor.</text>
</comment>
<comment type="catalytic activity">
    <reaction evidence="11">
        <text>(S)-dihydroorotate + fumarate = orotate + succinate</text>
        <dbReference type="Rhea" id="RHEA:30059"/>
        <dbReference type="ChEBI" id="CHEBI:29806"/>
        <dbReference type="ChEBI" id="CHEBI:30031"/>
        <dbReference type="ChEBI" id="CHEBI:30839"/>
        <dbReference type="ChEBI" id="CHEBI:30864"/>
        <dbReference type="EC" id="1.3.98.1"/>
    </reaction>
</comment>
<comment type="cofactor">
    <cofactor evidence="1 11">
        <name>FMN</name>
        <dbReference type="ChEBI" id="CHEBI:58210"/>
    </cofactor>
</comment>
<dbReference type="Pfam" id="PF01180">
    <property type="entry name" value="DHO_dh"/>
    <property type="match status" value="1"/>
</dbReference>
<keyword evidence="10 11" id="KW-0560">Oxidoreductase</keyword>
<accession>W3WPA3</accession>
<evidence type="ECO:0000256" key="1">
    <source>
        <dbReference type="ARBA" id="ARBA00001917"/>
    </source>
</evidence>
<dbReference type="eggNOG" id="KOG1436">
    <property type="taxonomic scope" value="Eukaryota"/>
</dbReference>
<dbReference type="GO" id="GO:0005737">
    <property type="term" value="C:cytoplasm"/>
    <property type="evidence" value="ECO:0007669"/>
    <property type="project" value="UniProtKB-SubCell"/>
</dbReference>
<dbReference type="InterPro" id="IPR033886">
    <property type="entry name" value="DHOD_1A"/>
</dbReference>
<evidence type="ECO:0000256" key="4">
    <source>
        <dbReference type="ARBA" id="ARBA00008008"/>
    </source>
</evidence>
<evidence type="ECO:0000256" key="9">
    <source>
        <dbReference type="ARBA" id="ARBA00022975"/>
    </source>
</evidence>
<dbReference type="GO" id="GO:0044205">
    <property type="term" value="P:'de novo' UMP biosynthetic process"/>
    <property type="evidence" value="ECO:0007669"/>
    <property type="project" value="UniProtKB-UniPathway"/>
</dbReference>
<evidence type="ECO:0000313" key="14">
    <source>
        <dbReference type="Proteomes" id="UP000030651"/>
    </source>
</evidence>
<keyword evidence="6 11" id="KW-0963">Cytoplasm</keyword>
<sequence>MDSEVPGIEINPPLLNSANPWATTHRDLEALFKCPSLGAITTRTALLNGFKHDAAVHQYTFFDTVTHAPNEDLKNVKDEETSSLNTLGYSPYLLREYLSYIKALSDDLSEPSTKLIIVSVTGSPDEVAECYRLVADHSKVVKMPLAVEINLSCPNIPNAPPPAYSGDMLMLYLKALREIISGGEIPRIPFGLKTPPYTHAGQFEAIVAALRSQGAPCPVTFLTATNTLGSCLVLSDIDSQAGGPKLPGPGIGGMAGAALHPLALGNVATMRNMLDQAAETKDVKIIGIGGVEDASGYKRMKSVGACAVGVGTALGRKGLKVFEEIETGLKGEL</sequence>
<dbReference type="FunCoup" id="W3WPA3">
    <property type="interactions" value="760"/>
</dbReference>
<dbReference type="STRING" id="1229662.W3WPA3"/>
<evidence type="ECO:0000256" key="10">
    <source>
        <dbReference type="ARBA" id="ARBA00023002"/>
    </source>
</evidence>
<dbReference type="GO" id="GO:1990663">
    <property type="term" value="F:dihydroorotate dehydrogenase (fumarate) activity"/>
    <property type="evidence" value="ECO:0007669"/>
    <property type="project" value="UniProtKB-EC"/>
</dbReference>
<dbReference type="UniPathway" id="UPA00070"/>
<dbReference type="HOGENOM" id="CLU_036010_0_0_1"/>
<evidence type="ECO:0000259" key="12">
    <source>
        <dbReference type="Pfam" id="PF01180"/>
    </source>
</evidence>
<evidence type="ECO:0000256" key="2">
    <source>
        <dbReference type="ARBA" id="ARBA00004496"/>
    </source>
</evidence>
<comment type="pathway">
    <text evidence="3 11">Pyrimidine metabolism; UMP biosynthesis via de novo pathway.</text>
</comment>
<dbReference type="CDD" id="cd04741">
    <property type="entry name" value="DHOD_1A_like"/>
    <property type="match status" value="1"/>
</dbReference>
<dbReference type="SUPFAM" id="SSF51395">
    <property type="entry name" value="FMN-linked oxidoreductases"/>
    <property type="match status" value="1"/>
</dbReference>
<name>W3WPA3_PESFW</name>
<dbReference type="InterPro" id="IPR050074">
    <property type="entry name" value="DHO_dehydrogenase"/>
</dbReference>
<keyword evidence="14" id="KW-1185">Reference proteome</keyword>
<dbReference type="OMA" id="GDGYRRM"/>
<comment type="subunit">
    <text evidence="11">Homodimer.</text>
</comment>